<dbReference type="RefSeq" id="WP_003338397.1">
    <property type="nucleotide sequence ID" value="NZ_CP007806.1"/>
</dbReference>
<evidence type="ECO:0008006" key="4">
    <source>
        <dbReference type="Google" id="ProtNLM"/>
    </source>
</evidence>
<dbReference type="eggNOG" id="ENOG503317J">
    <property type="taxonomic scope" value="Bacteria"/>
</dbReference>
<evidence type="ECO:0000313" key="3">
    <source>
        <dbReference type="Proteomes" id="UP000005850"/>
    </source>
</evidence>
<name>A0A075R7M0_BRELA</name>
<gene>
    <name evidence="2" type="ORF">BRLA_c012400</name>
</gene>
<keyword evidence="1" id="KW-1133">Transmembrane helix</keyword>
<keyword evidence="1" id="KW-0472">Membrane</keyword>
<evidence type="ECO:0000256" key="1">
    <source>
        <dbReference type="SAM" id="Phobius"/>
    </source>
</evidence>
<sequence>MTGKEFVILLIVLLSGLLFGSLLGQILGPWIPFLRESKMLTWSPAADLDILKYNLHFEVKLNLASIGGLVLAFWIYKKIR</sequence>
<evidence type="ECO:0000313" key="2">
    <source>
        <dbReference type="EMBL" id="AIG25580.1"/>
    </source>
</evidence>
<dbReference type="KEGG" id="blr:BRLA_c012400"/>
<dbReference type="InterPro" id="IPR025470">
    <property type="entry name" value="DUF4321"/>
</dbReference>
<organism evidence="2 3">
    <name type="scientific">Brevibacillus laterosporus LMG 15441</name>
    <dbReference type="NCBI Taxonomy" id="1042163"/>
    <lineage>
        <taxon>Bacteria</taxon>
        <taxon>Bacillati</taxon>
        <taxon>Bacillota</taxon>
        <taxon>Bacilli</taxon>
        <taxon>Bacillales</taxon>
        <taxon>Paenibacillaceae</taxon>
        <taxon>Brevibacillus</taxon>
    </lineage>
</organism>
<keyword evidence="1" id="KW-0812">Transmembrane</keyword>
<dbReference type="STRING" id="1042163.BRLA_c012400"/>
<reference evidence="2 3" key="1">
    <citation type="journal article" date="2011" name="J. Bacteriol.">
        <title>Genome sequence of Brevibacillus laterosporus LMG 15441, a pathogen of invertebrates.</title>
        <authorList>
            <person name="Djukic M."/>
            <person name="Poehlein A."/>
            <person name="Thurmer A."/>
            <person name="Daniel R."/>
        </authorList>
    </citation>
    <scope>NUCLEOTIDE SEQUENCE [LARGE SCALE GENOMIC DNA]</scope>
    <source>
        <strain evidence="2 3">LMG 15441</strain>
    </source>
</reference>
<dbReference type="Proteomes" id="UP000005850">
    <property type="component" value="Chromosome"/>
</dbReference>
<dbReference type="Pfam" id="PF14209">
    <property type="entry name" value="DUF4321"/>
    <property type="match status" value="1"/>
</dbReference>
<accession>A0A075R7M0</accession>
<keyword evidence="3" id="KW-1185">Reference proteome</keyword>
<dbReference type="EMBL" id="CP007806">
    <property type="protein sequence ID" value="AIG25580.1"/>
    <property type="molecule type" value="Genomic_DNA"/>
</dbReference>
<dbReference type="HOGENOM" id="CLU_166657_0_0_9"/>
<feature type="transmembrane region" description="Helical" evidence="1">
    <location>
        <begin position="59"/>
        <end position="76"/>
    </location>
</feature>
<dbReference type="AlphaFoldDB" id="A0A075R7M0"/>
<protein>
    <recommendedName>
        <fullName evidence="4">DUF4321 domain-containing protein</fullName>
    </recommendedName>
</protein>
<proteinExistence type="predicted"/>